<evidence type="ECO:0000313" key="10">
    <source>
        <dbReference type="Proteomes" id="UP000241769"/>
    </source>
</evidence>
<dbReference type="OrthoDB" id="2965at2759"/>
<dbReference type="HAMAP" id="MF_00178">
    <property type="entry name" value="Lumazine_synth"/>
    <property type="match status" value="1"/>
</dbReference>
<evidence type="ECO:0000256" key="7">
    <source>
        <dbReference type="ARBA" id="ARBA00072606"/>
    </source>
</evidence>
<dbReference type="SUPFAM" id="SSF52121">
    <property type="entry name" value="Lumazine synthase"/>
    <property type="match status" value="1"/>
</dbReference>
<evidence type="ECO:0000256" key="6">
    <source>
        <dbReference type="ARBA" id="ARBA00048785"/>
    </source>
</evidence>
<dbReference type="InParanoid" id="A0A2P6N5J7"/>
<dbReference type="PANTHER" id="PTHR21058">
    <property type="entry name" value="6,7-DIMETHYL-8-RIBITYLLUMAZINE SYNTHASE DMRL SYNTHASE LUMAZINE SYNTHASE"/>
    <property type="match status" value="1"/>
</dbReference>
<evidence type="ECO:0000256" key="1">
    <source>
        <dbReference type="ARBA" id="ARBA00004917"/>
    </source>
</evidence>
<dbReference type="EMBL" id="MDYQ01000192">
    <property type="protein sequence ID" value="PRP79217.1"/>
    <property type="molecule type" value="Genomic_DNA"/>
</dbReference>
<protein>
    <recommendedName>
        <fullName evidence="7 8">6,7-dimethyl-8-ribityllumazine synthase</fullName>
        <shortName evidence="8">DMRL synthase</shortName>
        <ecNumber evidence="3 8">2.5.1.78</ecNumber>
    </recommendedName>
</protein>
<dbReference type="GO" id="GO:0000906">
    <property type="term" value="F:6,7-dimethyl-8-ribityllumazine synthase activity"/>
    <property type="evidence" value="ECO:0007669"/>
    <property type="project" value="UniProtKB-EC"/>
</dbReference>
<sequence length="194" mass="21275">MPAPKVLDYANVNVRARVTERQTLDMENTTEFKKGVTASSQPMNGSGLKILIVHTRWNLPIVEALVKGTKDKLKAFNVKEENIVTQAVPGSYELPFACSKFMEVSSYDAVIAIGVLIKGSTMHFEYICDAVSHGLMRVQLDKGIPVIFGVLTCLTEHQALHRAGIAPGDDHGHNHGEDWGAAAVEMALLKYRSQ</sequence>
<dbReference type="AlphaFoldDB" id="A0A2P6N5J7"/>
<gene>
    <name evidence="9" type="ORF">PROFUN_12755</name>
</gene>
<dbReference type="InterPro" id="IPR036467">
    <property type="entry name" value="LS/RS_sf"/>
</dbReference>
<dbReference type="Pfam" id="PF00885">
    <property type="entry name" value="DMRL_synthase"/>
    <property type="match status" value="1"/>
</dbReference>
<accession>A0A2P6N5J7</accession>
<dbReference type="EC" id="2.5.1.78" evidence="3 8"/>
<dbReference type="Gene3D" id="3.40.50.960">
    <property type="entry name" value="Lumazine/riboflavin synthase"/>
    <property type="match status" value="2"/>
</dbReference>
<dbReference type="UniPathway" id="UPA00275">
    <property type="reaction ID" value="UER00404"/>
</dbReference>
<evidence type="ECO:0000256" key="3">
    <source>
        <dbReference type="ARBA" id="ARBA00012664"/>
    </source>
</evidence>
<comment type="pathway">
    <text evidence="1 8">Cofactor biosynthesis; riboflavin biosynthesis; riboflavin from 2-hydroxy-3-oxobutyl phosphate and 5-amino-6-(D-ribitylamino)uracil: step 1/2.</text>
</comment>
<evidence type="ECO:0000256" key="4">
    <source>
        <dbReference type="ARBA" id="ARBA00022619"/>
    </source>
</evidence>
<evidence type="ECO:0000256" key="2">
    <source>
        <dbReference type="ARBA" id="ARBA00007424"/>
    </source>
</evidence>
<evidence type="ECO:0000256" key="8">
    <source>
        <dbReference type="RuleBase" id="RU003795"/>
    </source>
</evidence>
<proteinExistence type="inferred from homology"/>
<name>A0A2P6N5J7_9EUKA</name>
<comment type="similarity">
    <text evidence="2 8">Belongs to the DMRL synthase family.</text>
</comment>
<keyword evidence="5 8" id="KW-0808">Transferase</keyword>
<dbReference type="NCBIfam" id="TIGR00114">
    <property type="entry name" value="lumazine-synth"/>
    <property type="match status" value="1"/>
</dbReference>
<dbReference type="InterPro" id="IPR002180">
    <property type="entry name" value="LS/RS"/>
</dbReference>
<evidence type="ECO:0000256" key="5">
    <source>
        <dbReference type="ARBA" id="ARBA00022679"/>
    </source>
</evidence>
<comment type="catalytic activity">
    <reaction evidence="6 8">
        <text>(2S)-2-hydroxy-3-oxobutyl phosphate + 5-amino-6-(D-ribitylamino)uracil = 6,7-dimethyl-8-(1-D-ribityl)lumazine + phosphate + 2 H2O + H(+)</text>
        <dbReference type="Rhea" id="RHEA:26152"/>
        <dbReference type="ChEBI" id="CHEBI:15377"/>
        <dbReference type="ChEBI" id="CHEBI:15378"/>
        <dbReference type="ChEBI" id="CHEBI:15934"/>
        <dbReference type="ChEBI" id="CHEBI:43474"/>
        <dbReference type="ChEBI" id="CHEBI:58201"/>
        <dbReference type="ChEBI" id="CHEBI:58830"/>
        <dbReference type="EC" id="2.5.1.78"/>
    </reaction>
</comment>
<dbReference type="PANTHER" id="PTHR21058:SF0">
    <property type="entry name" value="6,7-DIMETHYL-8-RIBITYLLUMAZINE SYNTHASE"/>
    <property type="match status" value="1"/>
</dbReference>
<dbReference type="GO" id="GO:0009231">
    <property type="term" value="P:riboflavin biosynthetic process"/>
    <property type="evidence" value="ECO:0007669"/>
    <property type="project" value="UniProtKB-UniPathway"/>
</dbReference>
<evidence type="ECO:0000313" key="9">
    <source>
        <dbReference type="EMBL" id="PRP79217.1"/>
    </source>
</evidence>
<dbReference type="GO" id="GO:0009349">
    <property type="term" value="C:riboflavin synthase complex"/>
    <property type="evidence" value="ECO:0007669"/>
    <property type="project" value="UniProtKB-UniRule"/>
</dbReference>
<dbReference type="Proteomes" id="UP000241769">
    <property type="component" value="Unassembled WGS sequence"/>
</dbReference>
<dbReference type="CDD" id="cd09209">
    <property type="entry name" value="Lumazine_synthase-I"/>
    <property type="match status" value="1"/>
</dbReference>
<dbReference type="GO" id="GO:0005758">
    <property type="term" value="C:mitochondrial intermembrane space"/>
    <property type="evidence" value="ECO:0007669"/>
    <property type="project" value="TreeGrafter"/>
</dbReference>
<dbReference type="FunFam" id="3.40.50.960:FF:000007">
    <property type="entry name" value="6,7-dimethyl-8-ribityllumazine synthase"/>
    <property type="match status" value="1"/>
</dbReference>
<keyword evidence="4 8" id="KW-0686">Riboflavin biosynthesis</keyword>
<dbReference type="InterPro" id="IPR034964">
    <property type="entry name" value="LS"/>
</dbReference>
<organism evidence="9 10">
    <name type="scientific">Planoprotostelium fungivorum</name>
    <dbReference type="NCBI Taxonomy" id="1890364"/>
    <lineage>
        <taxon>Eukaryota</taxon>
        <taxon>Amoebozoa</taxon>
        <taxon>Evosea</taxon>
        <taxon>Variosea</taxon>
        <taxon>Cavosteliida</taxon>
        <taxon>Cavosteliaceae</taxon>
        <taxon>Planoprotostelium</taxon>
    </lineage>
</organism>
<reference evidence="9 10" key="1">
    <citation type="journal article" date="2018" name="Genome Biol. Evol.">
        <title>Multiple Roots of Fruiting Body Formation in Amoebozoa.</title>
        <authorList>
            <person name="Hillmann F."/>
            <person name="Forbes G."/>
            <person name="Novohradska S."/>
            <person name="Ferling I."/>
            <person name="Riege K."/>
            <person name="Groth M."/>
            <person name="Westermann M."/>
            <person name="Marz M."/>
            <person name="Spaller T."/>
            <person name="Winckler T."/>
            <person name="Schaap P."/>
            <person name="Glockner G."/>
        </authorList>
    </citation>
    <scope>NUCLEOTIDE SEQUENCE [LARGE SCALE GENOMIC DNA]</scope>
    <source>
        <strain evidence="9 10">Jena</strain>
    </source>
</reference>
<keyword evidence="10" id="KW-1185">Reference proteome</keyword>
<comment type="caution">
    <text evidence="9">The sequence shown here is derived from an EMBL/GenBank/DDBJ whole genome shotgun (WGS) entry which is preliminary data.</text>
</comment>
<dbReference type="STRING" id="1890364.A0A2P6N5J7"/>
<comment type="function">
    <text evidence="8">Catalyzes the formation of 6,7-dimethyl-8-ribityllumazine by condensation of 5-amino-6-(D-ribitylamino)uracil with 3,4-dihydroxy-2-butanone 4-phosphate. This is the penultimate step in the biosynthesis of riboflavin.</text>
</comment>